<sequence>MKCLICDNDMPFDCSCSDMGKRIQLVRDAKLIAVSEKLFKEFSKTKLGIDVDDFKKI</sequence>
<protein>
    <submittedName>
        <fullName evidence="1">Uncharacterized protein</fullName>
    </submittedName>
</protein>
<proteinExistence type="predicted"/>
<dbReference type="EMBL" id="FMJE01000005">
    <property type="protein sequence ID" value="SCM82519.1"/>
    <property type="molecule type" value="Genomic_DNA"/>
</dbReference>
<dbReference type="AlphaFoldDB" id="A0A212LYP6"/>
<organism evidence="1">
    <name type="scientific">uncultured Sporomusa sp</name>
    <dbReference type="NCBI Taxonomy" id="307249"/>
    <lineage>
        <taxon>Bacteria</taxon>
        <taxon>Bacillati</taxon>
        <taxon>Bacillota</taxon>
        <taxon>Negativicutes</taxon>
        <taxon>Selenomonadales</taxon>
        <taxon>Sporomusaceae</taxon>
        <taxon>Sporomusa</taxon>
        <taxon>environmental samples</taxon>
    </lineage>
</organism>
<evidence type="ECO:0000313" key="1">
    <source>
        <dbReference type="EMBL" id="SCM82519.1"/>
    </source>
</evidence>
<accession>A0A212LYP6</accession>
<name>A0A212LYP6_9FIRM</name>
<reference evidence="1" key="1">
    <citation type="submission" date="2016-08" db="EMBL/GenBank/DDBJ databases">
        <authorList>
            <person name="Seilhamer J.J."/>
        </authorList>
    </citation>
    <scope>NUCLEOTIDE SEQUENCE</scope>
    <source>
        <strain evidence="1">86</strain>
    </source>
</reference>
<dbReference type="RefSeq" id="WP_158027078.1">
    <property type="nucleotide sequence ID" value="NZ_LT608335.1"/>
</dbReference>
<gene>
    <name evidence="1" type="ORF">KL86SPO_50290</name>
</gene>